<dbReference type="Proteomes" id="UP001234202">
    <property type="component" value="Unassembled WGS sequence"/>
</dbReference>
<evidence type="ECO:0000313" key="1">
    <source>
        <dbReference type="EMBL" id="KAJ9122918.1"/>
    </source>
</evidence>
<evidence type="ECO:0000313" key="2">
    <source>
        <dbReference type="Proteomes" id="UP001234202"/>
    </source>
</evidence>
<organism evidence="1 2">
    <name type="scientific">Naganishia onofrii</name>
    <dbReference type="NCBI Taxonomy" id="1851511"/>
    <lineage>
        <taxon>Eukaryota</taxon>
        <taxon>Fungi</taxon>
        <taxon>Dikarya</taxon>
        <taxon>Basidiomycota</taxon>
        <taxon>Agaricomycotina</taxon>
        <taxon>Tremellomycetes</taxon>
        <taxon>Filobasidiales</taxon>
        <taxon>Filobasidiaceae</taxon>
        <taxon>Naganishia</taxon>
    </lineage>
</organism>
<accession>A0ACC2XFV3</accession>
<keyword evidence="2" id="KW-1185">Reference proteome</keyword>
<proteinExistence type="predicted"/>
<protein>
    <submittedName>
        <fullName evidence="1">Uncharacterized protein</fullName>
    </submittedName>
</protein>
<name>A0ACC2XFV3_9TREE</name>
<gene>
    <name evidence="1" type="ORF">QFC24_003956</name>
</gene>
<dbReference type="EMBL" id="JASBWV010000013">
    <property type="protein sequence ID" value="KAJ9122918.1"/>
    <property type="molecule type" value="Genomic_DNA"/>
</dbReference>
<comment type="caution">
    <text evidence="1">The sequence shown here is derived from an EMBL/GenBank/DDBJ whole genome shotgun (WGS) entry which is preliminary data.</text>
</comment>
<reference evidence="1" key="1">
    <citation type="submission" date="2023-04" db="EMBL/GenBank/DDBJ databases">
        <title>Draft Genome sequencing of Naganishia species isolated from polar environments using Oxford Nanopore Technology.</title>
        <authorList>
            <person name="Leo P."/>
            <person name="Venkateswaran K."/>
        </authorList>
    </citation>
    <scope>NUCLEOTIDE SEQUENCE</scope>
    <source>
        <strain evidence="1">DBVPG 5303</strain>
    </source>
</reference>
<sequence length="910" mass="101568">MPWRAIKAAEMKAHHGKDLHVEKHKIHGLKTRSARHPRAHDDTYLGIHFRLLSGFDAIKAYIGEYGFGADRPEEERRSEEDRLKEGHQLLTWGVVISDGVSNLESGVDSMVLDLRDGQDRGEDGWKEVKQVAERVCRDSLMVAEGKTMVFQIFAISEPLPHFLRDCPSFLPSFYHHLNAIPFLIPSPTLLFEGLPDPSSEYFAAHAVRQSIKFLSPAIHSAVVVRANERDQTVEVDAGGKIHIASLDLYRQSTSPKLWKRFMALVRHVKGNNIKLTRLSATPQGGGVALLQNALVRLWKLVGIDGKWAVPYPHPQVFNITKNFHNILQGVAEPDKDLEPNHKKYFESWIETNYNKFWLPHGDELFGDRIIVIDDPQLTALIPLIKRKRPDCKIIFRSHIQIQSHLTDKADTPQAHVWDYIFGFVEQTDLFIAHPVEAFVPRNVKESLPVLYMPPSTDPLDGLNKPLGREAIHHLREAYNRISQQQCQVTVDWKRGYIIQVARFDPSKGIPDLLAAYLDFRQRLQSAGASKSKSDKKPPMLIVVGHGSVGLHILLHNAAHADSPTVPKIDDPDGTRIYEAAHIIVQSKNYELIAGDVSIVRAPPSDTLLGCLMQGAWCATQLSTREGFEVKVSEAINKRVPIIATTAGGIPLQVKHGVNGWLVPPGEPSKTADILFDFYMGNIELARPGRIETGRPRKDSLHFNDNGRLTAFSGIFSLSDIETSRSASPTSYEDSNPAQKPLPSVTPNEFANRYVSDIGAPFPAVHPDESSPSEDYFTIGNAARWLLIISLMSGRSASADHHSARQGGNGEEDVNMLESMGLSRNGSRGGREAFQQYNDQVVWKMLMGDDIEEGEGRIILHDQAVDFVPVPDNSRKDAGDDTLDHGRVHSRDHVRDHTHGHRGGINGKSRK</sequence>